<protein>
    <recommendedName>
        <fullName evidence="3">Replication protein</fullName>
    </recommendedName>
</protein>
<gene>
    <name evidence="1" type="ORF">BI350_07680</name>
</gene>
<dbReference type="KEGG" id="surl:BI350_07680"/>
<sequence>MNEGWIKLHRGLMDKPIWTESTPEQKVVLITLLMMTNHSEKQWEWRGKPFIARPGQFVTSLPTLAQKCGKNCSVQKIRTALKRFERYGFLTDESTAHNRLITLVNWGIYQGGTKIATAESTDDQQTANRHLTANKYVKNEENEKKSNRRKQVYDESSIFYQLALAQFEEIQMNQPHAKEPNFQKWTNDFRLIVERDDRTVEQITYLMKWSMGHSFWHSVILSPSSLRRHWERLVAQVKQERALANGKVVSIPKKQIQEFSLDLAKGESI</sequence>
<organism evidence="1 2">
    <name type="scientific">Sporosarcina ureilytica</name>
    <dbReference type="NCBI Taxonomy" id="298596"/>
    <lineage>
        <taxon>Bacteria</taxon>
        <taxon>Bacillati</taxon>
        <taxon>Bacillota</taxon>
        <taxon>Bacilli</taxon>
        <taxon>Bacillales</taxon>
        <taxon>Caryophanaceae</taxon>
        <taxon>Sporosarcina</taxon>
    </lineage>
</organism>
<dbReference type="Proteomes" id="UP000185746">
    <property type="component" value="Chromosome"/>
</dbReference>
<accession>A0A1D8JFE3</accession>
<name>A0A1D8JFE3_9BACL</name>
<keyword evidence="2" id="KW-1185">Reference proteome</keyword>
<reference evidence="1 2" key="1">
    <citation type="submission" date="2016-09" db="EMBL/GenBank/DDBJ databases">
        <title>Complete genome sequence of the Lysinibacillus sphaericus LMG 22257, a specie of Bacillus with ureolytic activity that can effectively biodeposit calcium carbonate.</title>
        <authorList>
            <person name="Yan W."/>
        </authorList>
    </citation>
    <scope>NUCLEOTIDE SEQUENCE [LARGE SCALE GENOMIC DNA]</scope>
    <source>
        <strain evidence="1 2">LMG 22257</strain>
    </source>
</reference>
<dbReference type="EMBL" id="CP017560">
    <property type="protein sequence ID" value="AOV07430.1"/>
    <property type="molecule type" value="Genomic_DNA"/>
</dbReference>
<dbReference type="AlphaFoldDB" id="A0A1D8JFE3"/>
<evidence type="ECO:0000313" key="2">
    <source>
        <dbReference type="Proteomes" id="UP000185746"/>
    </source>
</evidence>
<evidence type="ECO:0000313" key="1">
    <source>
        <dbReference type="EMBL" id="AOV07430.1"/>
    </source>
</evidence>
<proteinExistence type="predicted"/>
<evidence type="ECO:0008006" key="3">
    <source>
        <dbReference type="Google" id="ProtNLM"/>
    </source>
</evidence>
<dbReference type="RefSeq" id="WP_075527561.1">
    <property type="nucleotide sequence ID" value="NZ_CP017560.1"/>
</dbReference>